<organism evidence="5 6">
    <name type="scientific">Pseudohaliea rubra DSM 19751</name>
    <dbReference type="NCBI Taxonomy" id="1265313"/>
    <lineage>
        <taxon>Bacteria</taxon>
        <taxon>Pseudomonadati</taxon>
        <taxon>Pseudomonadota</taxon>
        <taxon>Gammaproteobacteria</taxon>
        <taxon>Cellvibrionales</taxon>
        <taxon>Halieaceae</taxon>
        <taxon>Pseudohaliea</taxon>
    </lineage>
</organism>
<accession>A0A095VPN1</accession>
<dbReference type="InterPro" id="IPR000792">
    <property type="entry name" value="Tscrpt_reg_LuxR_C"/>
</dbReference>
<name>A0A095VPN1_9GAMM</name>
<sequence>MIGTRFCGALAMTQTDTLAAFSDGLADTLPTVGESAFPATLVALLRRLVPIDDATVLLYPAQGLPLIEYSEVPETTGASTLDRFIQGMFLLDPYYTAGQEGRLGLFRLSELAPEGFRESEYYRTWYRYCGYRDECGYLIALADGGFANIALGRTDARGRFSKAHRDRLAAVYGTVAALARSHWAGNASRAAGEELRERLNLALAEFGSSLLTERESQVINRVLHGHSTKTIADRLGISVETVKLHRKHAYAKLEINSQAELFYLFLDSLISAGDYAGGDTLVDYLRKP</sequence>
<evidence type="ECO:0000313" key="5">
    <source>
        <dbReference type="EMBL" id="KGE03063.1"/>
    </source>
</evidence>
<dbReference type="Gene3D" id="1.10.10.10">
    <property type="entry name" value="Winged helix-like DNA-binding domain superfamily/Winged helix DNA-binding domain"/>
    <property type="match status" value="1"/>
</dbReference>
<dbReference type="Pfam" id="PF00196">
    <property type="entry name" value="GerE"/>
    <property type="match status" value="1"/>
</dbReference>
<dbReference type="PROSITE" id="PS00622">
    <property type="entry name" value="HTH_LUXR_1"/>
    <property type="match status" value="1"/>
</dbReference>
<dbReference type="Proteomes" id="UP000029640">
    <property type="component" value="Unassembled WGS sequence"/>
</dbReference>
<dbReference type="PROSITE" id="PS50043">
    <property type="entry name" value="HTH_LUXR_2"/>
    <property type="match status" value="1"/>
</dbReference>
<proteinExistence type="predicted"/>
<gene>
    <name evidence="5" type="ORF">HRUBRA_02295</name>
</gene>
<dbReference type="HOGENOM" id="CLU_067793_0_0_6"/>
<dbReference type="eggNOG" id="COG2197">
    <property type="taxonomic scope" value="Bacteria"/>
</dbReference>
<evidence type="ECO:0000259" key="4">
    <source>
        <dbReference type="PROSITE" id="PS50043"/>
    </source>
</evidence>
<evidence type="ECO:0000256" key="3">
    <source>
        <dbReference type="ARBA" id="ARBA00023163"/>
    </source>
</evidence>
<evidence type="ECO:0000256" key="1">
    <source>
        <dbReference type="ARBA" id="ARBA00023015"/>
    </source>
</evidence>
<dbReference type="EMBL" id="AUVB01000070">
    <property type="protein sequence ID" value="KGE03063.1"/>
    <property type="molecule type" value="Genomic_DNA"/>
</dbReference>
<dbReference type="SMART" id="SM00421">
    <property type="entry name" value="HTH_LUXR"/>
    <property type="match status" value="1"/>
</dbReference>
<keyword evidence="6" id="KW-1185">Reference proteome</keyword>
<dbReference type="InterPro" id="IPR016032">
    <property type="entry name" value="Sig_transdc_resp-reg_C-effctor"/>
</dbReference>
<reference evidence="5 6" key="1">
    <citation type="journal article" date="2014" name="Genome Announc.">
        <title>Genome Sequence of Gammaproteobacterial Pseudohaliea rubra Type Strain DSM 19751, Isolated from Coastal Seawater of the Mediterranean Sea.</title>
        <authorList>
            <person name="Spring S."/>
            <person name="Fiebig A."/>
            <person name="Riedel T."/>
            <person name="Goker M."/>
            <person name="Klenk H.P."/>
        </authorList>
    </citation>
    <scope>NUCLEOTIDE SEQUENCE [LARGE SCALE GENOMIC DNA]</scope>
    <source>
        <strain evidence="5 6">DSM 19751</strain>
    </source>
</reference>
<dbReference type="InterPro" id="IPR036388">
    <property type="entry name" value="WH-like_DNA-bd_sf"/>
</dbReference>
<dbReference type="PANTHER" id="PTHR44688:SF16">
    <property type="entry name" value="DNA-BINDING TRANSCRIPTIONAL ACTIVATOR DEVR_DOSR"/>
    <property type="match status" value="1"/>
</dbReference>
<protein>
    <submittedName>
        <fullName evidence="5">Transcriptional regulator, LuxR family</fullName>
    </submittedName>
</protein>
<evidence type="ECO:0000313" key="6">
    <source>
        <dbReference type="Proteomes" id="UP000029640"/>
    </source>
</evidence>
<feature type="domain" description="HTH luxR-type" evidence="4">
    <location>
        <begin position="204"/>
        <end position="269"/>
    </location>
</feature>
<dbReference type="PRINTS" id="PR00038">
    <property type="entry name" value="HTHLUXR"/>
</dbReference>
<dbReference type="PANTHER" id="PTHR44688">
    <property type="entry name" value="DNA-BINDING TRANSCRIPTIONAL ACTIVATOR DEVR_DOSR"/>
    <property type="match status" value="1"/>
</dbReference>
<keyword evidence="2" id="KW-0238">DNA-binding</keyword>
<dbReference type="AlphaFoldDB" id="A0A095VPN1"/>
<dbReference type="CDD" id="cd06170">
    <property type="entry name" value="LuxR_C_like"/>
    <property type="match status" value="1"/>
</dbReference>
<dbReference type="GO" id="GO:0003677">
    <property type="term" value="F:DNA binding"/>
    <property type="evidence" value="ECO:0007669"/>
    <property type="project" value="UniProtKB-KW"/>
</dbReference>
<evidence type="ECO:0000256" key="2">
    <source>
        <dbReference type="ARBA" id="ARBA00023125"/>
    </source>
</evidence>
<keyword evidence="3" id="KW-0804">Transcription</keyword>
<comment type="caution">
    <text evidence="5">The sequence shown here is derived from an EMBL/GenBank/DDBJ whole genome shotgun (WGS) entry which is preliminary data.</text>
</comment>
<keyword evidence="1" id="KW-0805">Transcription regulation</keyword>
<dbReference type="STRING" id="1265313.HRUBRA_02295"/>
<dbReference type="GO" id="GO:0006355">
    <property type="term" value="P:regulation of DNA-templated transcription"/>
    <property type="evidence" value="ECO:0007669"/>
    <property type="project" value="InterPro"/>
</dbReference>
<dbReference type="SUPFAM" id="SSF46894">
    <property type="entry name" value="C-terminal effector domain of the bipartite response regulators"/>
    <property type="match status" value="1"/>
</dbReference>